<organism evidence="1 2">
    <name type="scientific">Capsicum annuum</name>
    <name type="common">Capsicum pepper</name>
    <dbReference type="NCBI Taxonomy" id="4072"/>
    <lineage>
        <taxon>Eukaryota</taxon>
        <taxon>Viridiplantae</taxon>
        <taxon>Streptophyta</taxon>
        <taxon>Embryophyta</taxon>
        <taxon>Tracheophyta</taxon>
        <taxon>Spermatophyta</taxon>
        <taxon>Magnoliopsida</taxon>
        <taxon>eudicotyledons</taxon>
        <taxon>Gunneridae</taxon>
        <taxon>Pentapetalae</taxon>
        <taxon>asterids</taxon>
        <taxon>lamiids</taxon>
        <taxon>Solanales</taxon>
        <taxon>Solanaceae</taxon>
        <taxon>Solanoideae</taxon>
        <taxon>Capsiceae</taxon>
        <taxon>Capsicum</taxon>
    </lineage>
</organism>
<accession>A0A2G2YPZ6</accession>
<reference evidence="1 2" key="2">
    <citation type="journal article" date="2017" name="Genome Biol.">
        <title>New reference genome sequences of hot pepper reveal the massive evolution of plant disease-resistance genes by retroduplication.</title>
        <authorList>
            <person name="Kim S."/>
            <person name="Park J."/>
            <person name="Yeom S.I."/>
            <person name="Kim Y.M."/>
            <person name="Seo E."/>
            <person name="Kim K.T."/>
            <person name="Kim M.S."/>
            <person name="Lee J.M."/>
            <person name="Cheong K."/>
            <person name="Shin H.S."/>
            <person name="Kim S.B."/>
            <person name="Han K."/>
            <person name="Lee J."/>
            <person name="Park M."/>
            <person name="Lee H.A."/>
            <person name="Lee H.Y."/>
            <person name="Lee Y."/>
            <person name="Oh S."/>
            <person name="Lee J.H."/>
            <person name="Choi E."/>
            <person name="Choi E."/>
            <person name="Lee S.E."/>
            <person name="Jeon J."/>
            <person name="Kim H."/>
            <person name="Choi G."/>
            <person name="Song H."/>
            <person name="Lee J."/>
            <person name="Lee S.C."/>
            <person name="Kwon J.K."/>
            <person name="Lee H.Y."/>
            <person name="Koo N."/>
            <person name="Hong Y."/>
            <person name="Kim R.W."/>
            <person name="Kang W.H."/>
            <person name="Huh J.H."/>
            <person name="Kang B.C."/>
            <person name="Yang T.J."/>
            <person name="Lee Y.H."/>
            <person name="Bennetzen J.L."/>
            <person name="Choi D."/>
        </authorList>
    </citation>
    <scope>NUCLEOTIDE SEQUENCE [LARGE SCALE GENOMIC DNA]</scope>
    <source>
        <strain evidence="2">cv. CM334</strain>
    </source>
</reference>
<comment type="caution">
    <text evidence="1">The sequence shown here is derived from an EMBL/GenBank/DDBJ whole genome shotgun (WGS) entry which is preliminary data.</text>
</comment>
<dbReference type="EMBL" id="AYRZ02000009">
    <property type="protein sequence ID" value="PHT71823.1"/>
    <property type="molecule type" value="Genomic_DNA"/>
</dbReference>
<reference evidence="1 2" key="1">
    <citation type="journal article" date="2014" name="Nat. Genet.">
        <title>Genome sequence of the hot pepper provides insights into the evolution of pungency in Capsicum species.</title>
        <authorList>
            <person name="Kim S."/>
            <person name="Park M."/>
            <person name="Yeom S.I."/>
            <person name="Kim Y.M."/>
            <person name="Lee J.M."/>
            <person name="Lee H.A."/>
            <person name="Seo E."/>
            <person name="Choi J."/>
            <person name="Cheong K."/>
            <person name="Kim K.T."/>
            <person name="Jung K."/>
            <person name="Lee G.W."/>
            <person name="Oh S.K."/>
            <person name="Bae C."/>
            <person name="Kim S.B."/>
            <person name="Lee H.Y."/>
            <person name="Kim S.Y."/>
            <person name="Kim M.S."/>
            <person name="Kang B.C."/>
            <person name="Jo Y.D."/>
            <person name="Yang H.B."/>
            <person name="Jeong H.J."/>
            <person name="Kang W.H."/>
            <person name="Kwon J.K."/>
            <person name="Shin C."/>
            <person name="Lim J.Y."/>
            <person name="Park J.H."/>
            <person name="Huh J.H."/>
            <person name="Kim J.S."/>
            <person name="Kim B.D."/>
            <person name="Cohen O."/>
            <person name="Paran I."/>
            <person name="Suh M.C."/>
            <person name="Lee S.B."/>
            <person name="Kim Y.K."/>
            <person name="Shin Y."/>
            <person name="Noh S.J."/>
            <person name="Park J."/>
            <person name="Seo Y.S."/>
            <person name="Kwon S.Y."/>
            <person name="Kim H.A."/>
            <person name="Park J.M."/>
            <person name="Kim H.J."/>
            <person name="Choi S.B."/>
            <person name="Bosland P.W."/>
            <person name="Reeves G."/>
            <person name="Jo S.H."/>
            <person name="Lee B.W."/>
            <person name="Cho H.T."/>
            <person name="Choi H.S."/>
            <person name="Lee M.S."/>
            <person name="Yu Y."/>
            <person name="Do Choi Y."/>
            <person name="Park B.S."/>
            <person name="van Deynze A."/>
            <person name="Ashrafi H."/>
            <person name="Hill T."/>
            <person name="Kim W.T."/>
            <person name="Pai H.S."/>
            <person name="Ahn H.K."/>
            <person name="Yeam I."/>
            <person name="Giovannoni J.J."/>
            <person name="Rose J.K."/>
            <person name="Sorensen I."/>
            <person name="Lee S.J."/>
            <person name="Kim R.W."/>
            <person name="Choi I.Y."/>
            <person name="Choi B.S."/>
            <person name="Lim J.S."/>
            <person name="Lee Y.H."/>
            <person name="Choi D."/>
        </authorList>
    </citation>
    <scope>NUCLEOTIDE SEQUENCE [LARGE SCALE GENOMIC DNA]</scope>
    <source>
        <strain evidence="2">cv. CM334</strain>
    </source>
</reference>
<dbReference type="AlphaFoldDB" id="A0A2G2YPZ6"/>
<protein>
    <submittedName>
        <fullName evidence="1">Uncharacterized protein</fullName>
    </submittedName>
</protein>
<gene>
    <name evidence="1" type="ORF">T459_22608</name>
</gene>
<dbReference type="Proteomes" id="UP000222542">
    <property type="component" value="Unassembled WGS sequence"/>
</dbReference>
<dbReference type="Gramene" id="PHT71823">
    <property type="protein sequence ID" value="PHT71823"/>
    <property type="gene ID" value="T459_22608"/>
</dbReference>
<dbReference type="STRING" id="4072.A0A2G2YPZ6"/>
<name>A0A2G2YPZ6_CAPAN</name>
<evidence type="ECO:0000313" key="1">
    <source>
        <dbReference type="EMBL" id="PHT71823.1"/>
    </source>
</evidence>
<proteinExistence type="predicted"/>
<evidence type="ECO:0000313" key="2">
    <source>
        <dbReference type="Proteomes" id="UP000222542"/>
    </source>
</evidence>
<sequence>MPGLCGKPCATCHVVDVIASFHRFVKKDMMTDLKYPMKDEIVPPWSIPVCCKESGPSLVNNRAAYEVNCSNPEKGDILKSCLVEVVCVEPDILKEQHRLRKSK</sequence>
<keyword evidence="2" id="KW-1185">Reference proteome</keyword>